<dbReference type="AlphaFoldDB" id="A0A3D8R364"/>
<evidence type="ECO:0000259" key="1">
    <source>
        <dbReference type="Pfam" id="PF09994"/>
    </source>
</evidence>
<dbReference type="Pfam" id="PF09994">
    <property type="entry name" value="T6SS_Tle1-like_cat"/>
    <property type="match status" value="1"/>
</dbReference>
<evidence type="ECO:0000313" key="2">
    <source>
        <dbReference type="EMBL" id="RDW68489.1"/>
    </source>
</evidence>
<protein>
    <recommendedName>
        <fullName evidence="1">T6SS Phospholipase effector Tle1-like catalytic domain-containing protein</fullName>
    </recommendedName>
</protein>
<feature type="domain" description="T6SS Phospholipase effector Tle1-like catalytic" evidence="1">
    <location>
        <begin position="14"/>
        <end position="298"/>
    </location>
</feature>
<evidence type="ECO:0000313" key="3">
    <source>
        <dbReference type="Proteomes" id="UP000256328"/>
    </source>
</evidence>
<dbReference type="InterPro" id="IPR018712">
    <property type="entry name" value="Tle1-like_cat"/>
</dbReference>
<dbReference type="EMBL" id="PDLN01000013">
    <property type="protein sequence ID" value="RDW68489.1"/>
    <property type="molecule type" value="Genomic_DNA"/>
</dbReference>
<accession>A0A3D8R364</accession>
<comment type="caution">
    <text evidence="2">The sequence shown here is derived from an EMBL/GenBank/DDBJ whole genome shotgun (WGS) entry which is preliminary data.</text>
</comment>
<dbReference type="PANTHER" id="PTHR33840:SF1">
    <property type="entry name" value="TLE1 PHOSPHOLIPASE DOMAIN-CONTAINING PROTEIN"/>
    <property type="match status" value="1"/>
</dbReference>
<name>A0A3D8R364_9HELO</name>
<keyword evidence="3" id="KW-1185">Reference proteome</keyword>
<sequence length="501" mass="55683">MVGTIDRTRGRTGKRLVILCDGTWQNAEGENPKPPTNIVRLARAIEPTAIIRGEDGQPDREVDQVVYYQSGVGTGVLDGIIGGAIGLGLSSKVRAAYGWLADNYVEGDTICIFGFSRGAYTARSIAGLITKMGLLSKRGMDNFLEVYNQYYKNPSLSPSLHSDYYERNGLTALPRGTIEVVGVFDTVGFHRPITGRIPGLNRFIGEEYELPNTVLSDHVKYAFHALALDESRVAYKPTLLYKKKEGSQSFTGTDNVSLGWDGKTVLKQCWFSGQHEDCGGGKNDPRLSNIALGWMVSECEEAGVLTFDASYILRQSNVVFAGKPWGTALGFAGPWWENLRPVFLQRILNLVFIIINLLVDLAHRWGQTKIFGLHIGGIRTPGKYHNQDRHGHVFQGNYETCEFIHSSVLDRKLGQYGPSAWPCKSLRGRVLEKRGNTAVLVDKMSPSNDLRIQKPGTIELRCKNNVRNALKERSLPQDRKPFESFEVQLHKTAKLGFANGF</sequence>
<reference evidence="2 3" key="1">
    <citation type="journal article" date="2018" name="IMA Fungus">
        <title>IMA Genome-F 9: Draft genome sequence of Annulohypoxylon stygium, Aspergillus mulundensis, Berkeleyomyces basicola (syn. Thielaviopsis basicola), Ceratocystis smalleyi, two Cercospora beticola strains, Coleophoma cylindrospora, Fusarium fracticaudum, Phialophora cf. hyalina, and Morchella septimelata.</title>
        <authorList>
            <person name="Wingfield B.D."/>
            <person name="Bills G.F."/>
            <person name="Dong Y."/>
            <person name="Huang W."/>
            <person name="Nel W.J."/>
            <person name="Swalarsk-Parry B.S."/>
            <person name="Vaghefi N."/>
            <person name="Wilken P.M."/>
            <person name="An Z."/>
            <person name="de Beer Z.W."/>
            <person name="De Vos L."/>
            <person name="Chen L."/>
            <person name="Duong T.A."/>
            <person name="Gao Y."/>
            <person name="Hammerbacher A."/>
            <person name="Kikkert J.R."/>
            <person name="Li Y."/>
            <person name="Li H."/>
            <person name="Li K."/>
            <person name="Li Q."/>
            <person name="Liu X."/>
            <person name="Ma X."/>
            <person name="Naidoo K."/>
            <person name="Pethybridge S.J."/>
            <person name="Sun J."/>
            <person name="Steenkamp E.T."/>
            <person name="van der Nest M.A."/>
            <person name="van Wyk S."/>
            <person name="Wingfield M.J."/>
            <person name="Xiong C."/>
            <person name="Yue Q."/>
            <person name="Zhang X."/>
        </authorList>
    </citation>
    <scope>NUCLEOTIDE SEQUENCE [LARGE SCALE GENOMIC DNA]</scope>
    <source>
        <strain evidence="2 3">BP5796</strain>
    </source>
</reference>
<dbReference type="OrthoDB" id="3511947at2759"/>
<organism evidence="2 3">
    <name type="scientific">Coleophoma crateriformis</name>
    <dbReference type="NCBI Taxonomy" id="565419"/>
    <lineage>
        <taxon>Eukaryota</taxon>
        <taxon>Fungi</taxon>
        <taxon>Dikarya</taxon>
        <taxon>Ascomycota</taxon>
        <taxon>Pezizomycotina</taxon>
        <taxon>Leotiomycetes</taxon>
        <taxon>Helotiales</taxon>
        <taxon>Dermateaceae</taxon>
        <taxon>Coleophoma</taxon>
    </lineage>
</organism>
<gene>
    <name evidence="2" type="ORF">BP5796_09146</name>
</gene>
<proteinExistence type="predicted"/>
<dbReference type="PANTHER" id="PTHR33840">
    <property type="match status" value="1"/>
</dbReference>
<dbReference type="Proteomes" id="UP000256328">
    <property type="component" value="Unassembled WGS sequence"/>
</dbReference>